<dbReference type="RefSeq" id="WP_016961781.1">
    <property type="nucleotide sequence ID" value="NZ_AJWN02000085.1"/>
</dbReference>
<keyword evidence="1" id="KW-0732">Signal</keyword>
<reference evidence="3 4" key="1">
    <citation type="journal article" date="2012" name="Science">
        <title>Ecological populations of bacteria act as socially cohesive units of antibiotic production and resistance.</title>
        <authorList>
            <person name="Cordero O.X."/>
            <person name="Wildschutte H."/>
            <person name="Kirkup B."/>
            <person name="Proehl S."/>
            <person name="Ngo L."/>
            <person name="Hussain F."/>
            <person name="Le Roux F."/>
            <person name="Mincer T."/>
            <person name="Polz M.F."/>
        </authorList>
    </citation>
    <scope>NUCLEOTIDE SEQUENCE [LARGE SCALE GENOMIC DNA]</scope>
    <source>
        <strain evidence="3 4">FF-454</strain>
    </source>
</reference>
<accession>A0A1E5C1N1</accession>
<keyword evidence="4" id="KW-1185">Reference proteome</keyword>
<feature type="domain" description="Alginate export" evidence="2">
    <location>
        <begin position="220"/>
        <end position="435"/>
    </location>
</feature>
<dbReference type="AlphaFoldDB" id="A0A1E5C1N1"/>
<organism evidence="3 4">
    <name type="scientific">Enterovibrio norvegicus FF-454</name>
    <dbReference type="NCBI Taxonomy" id="1185651"/>
    <lineage>
        <taxon>Bacteria</taxon>
        <taxon>Pseudomonadati</taxon>
        <taxon>Pseudomonadota</taxon>
        <taxon>Gammaproteobacteria</taxon>
        <taxon>Vibrionales</taxon>
        <taxon>Vibrionaceae</taxon>
        <taxon>Enterovibrio</taxon>
    </lineage>
</organism>
<dbReference type="InterPro" id="IPR053728">
    <property type="entry name" value="Alginate_Permeability_Chnl"/>
</dbReference>
<evidence type="ECO:0000256" key="1">
    <source>
        <dbReference type="SAM" id="SignalP"/>
    </source>
</evidence>
<dbReference type="Gene3D" id="2.40.160.100">
    <property type="match status" value="1"/>
</dbReference>
<feature type="signal peptide" evidence="1">
    <location>
        <begin position="1"/>
        <end position="19"/>
    </location>
</feature>
<proteinExistence type="predicted"/>
<sequence length="444" mass="49784">MKKITFALLVCVMTTPAYAQLEHRLKTSAENRSTSGSNSTRETDAYQAEYTASYQTNIDPVHTTFVQASAIVTNSSVALNSLDDDIVNQTPKDEDHFILRLREAWWQIAQQSGLSKDVITLGLYRVRMSPYWIDDEIESISWQVNTTKTAWQMGLGEQLSSYNTSTTLNDQDKGKLVLWGQAEHDWAPYHSLHINSLFVTQHTNVNTNDISNAYLGPLNGDYLWLGIGGSHNWLALDDPTSRTGYHFEVTALLGDGDIFNNEKDMWQNENTSAMSVLAGLRFQPSAHDWFLGSTIAYASGSEDGKSAFFQSGYESNKGTYLGTRDQAYQFNYALNASLSNLVTASLFSAYQIDEAWSVNGAASSYVRADNTAPAYRRSRALETNQGDKDIGTGLDLEATYRAKHFFSLNNRVRAKFRASRFIVGDALENYDDETRIHLELMMEL</sequence>
<dbReference type="EMBL" id="AJWN02000085">
    <property type="protein sequence ID" value="OEE59383.1"/>
    <property type="molecule type" value="Genomic_DNA"/>
</dbReference>
<feature type="chain" id="PRO_5009172273" description="Alginate export domain-containing protein" evidence="1">
    <location>
        <begin position="20"/>
        <end position="444"/>
    </location>
</feature>
<evidence type="ECO:0000313" key="4">
    <source>
        <dbReference type="Proteomes" id="UP000095039"/>
    </source>
</evidence>
<dbReference type="InterPro" id="IPR025388">
    <property type="entry name" value="Alginate_export_dom"/>
</dbReference>
<evidence type="ECO:0000313" key="3">
    <source>
        <dbReference type="EMBL" id="OEE59383.1"/>
    </source>
</evidence>
<comment type="caution">
    <text evidence="3">The sequence shown here is derived from an EMBL/GenBank/DDBJ whole genome shotgun (WGS) entry which is preliminary data.</text>
</comment>
<dbReference type="Proteomes" id="UP000095039">
    <property type="component" value="Unassembled WGS sequence"/>
</dbReference>
<evidence type="ECO:0000259" key="2">
    <source>
        <dbReference type="Pfam" id="PF13372"/>
    </source>
</evidence>
<protein>
    <recommendedName>
        <fullName evidence="2">Alginate export domain-containing protein</fullName>
    </recommendedName>
</protein>
<dbReference type="Pfam" id="PF13372">
    <property type="entry name" value="Alginate_exp"/>
    <property type="match status" value="1"/>
</dbReference>
<name>A0A1E5C1N1_9GAMM</name>
<gene>
    <name evidence="3" type="ORF">A1OK_14065</name>
</gene>